<keyword evidence="3" id="KW-1185">Reference proteome</keyword>
<dbReference type="AlphaFoldDB" id="A0A1H9F1U6"/>
<name>A0A1H9F1U6_9ACTN</name>
<evidence type="ECO:0000256" key="1">
    <source>
        <dbReference type="ARBA" id="ARBA00005721"/>
    </source>
</evidence>
<accession>A0A1H9F1U6</accession>
<dbReference type="OrthoDB" id="3217325at2"/>
<evidence type="ECO:0000313" key="2">
    <source>
        <dbReference type="EMBL" id="SEQ31433.1"/>
    </source>
</evidence>
<proteinExistence type="inferred from homology"/>
<sequence>MSSLVTTHDGVRTLPVAGDAALRTRGTLVVAERVLEKVAAQAATEVPEVSGRSGGFLGIGTDADPAARPKVDVTLSSESADLSIAVGIAYPGSIRRAAAALRQHVTHRVEALTGVDVRRVDIDVTYLPVQEGTPRKALR</sequence>
<dbReference type="STRING" id="1036181.SAMN05421756_103110"/>
<dbReference type="Proteomes" id="UP000198504">
    <property type="component" value="Unassembled WGS sequence"/>
</dbReference>
<dbReference type="InterPro" id="IPR005531">
    <property type="entry name" value="Asp23"/>
</dbReference>
<gene>
    <name evidence="2" type="ORF">SAMN05421756_103110</name>
</gene>
<reference evidence="3" key="1">
    <citation type="submission" date="2016-10" db="EMBL/GenBank/DDBJ databases">
        <authorList>
            <person name="Varghese N."/>
            <person name="Submissions S."/>
        </authorList>
    </citation>
    <scope>NUCLEOTIDE SEQUENCE [LARGE SCALE GENOMIC DNA]</scope>
    <source>
        <strain evidence="3">CGMCC 4.6856</strain>
    </source>
</reference>
<dbReference type="EMBL" id="FOFA01000003">
    <property type="protein sequence ID" value="SEQ31433.1"/>
    <property type="molecule type" value="Genomic_DNA"/>
</dbReference>
<dbReference type="Pfam" id="PF03780">
    <property type="entry name" value="Asp23"/>
    <property type="match status" value="1"/>
</dbReference>
<organism evidence="2 3">
    <name type="scientific">Microlunatus flavus</name>
    <dbReference type="NCBI Taxonomy" id="1036181"/>
    <lineage>
        <taxon>Bacteria</taxon>
        <taxon>Bacillati</taxon>
        <taxon>Actinomycetota</taxon>
        <taxon>Actinomycetes</taxon>
        <taxon>Propionibacteriales</taxon>
        <taxon>Propionibacteriaceae</taxon>
        <taxon>Microlunatus</taxon>
    </lineage>
</organism>
<dbReference type="RefSeq" id="WP_091178750.1">
    <property type="nucleotide sequence ID" value="NZ_FOFA01000003.1"/>
</dbReference>
<protein>
    <submittedName>
        <fullName evidence="2">Uncharacterized conserved protein YloU, alkaline shock protein (Asp23) family</fullName>
    </submittedName>
</protein>
<comment type="similarity">
    <text evidence="1">Belongs to the asp23 family.</text>
</comment>
<evidence type="ECO:0000313" key="3">
    <source>
        <dbReference type="Proteomes" id="UP000198504"/>
    </source>
</evidence>